<dbReference type="PANTHER" id="PTHR43163:SF6">
    <property type="entry name" value="DIPEPTIDE TRANSPORT SYSTEM PERMEASE PROTEIN DPPB-RELATED"/>
    <property type="match status" value="1"/>
</dbReference>
<reference evidence="9 10" key="1">
    <citation type="submission" date="2016-07" db="EMBL/GenBank/DDBJ databases">
        <title>Characterization of isolates of Eisenbergiella tayi derived from blood cultures, using whole genome sequencing.</title>
        <authorList>
            <person name="Burdz T."/>
            <person name="Wiebe D."/>
            <person name="Huynh C."/>
            <person name="Bernard K."/>
        </authorList>
    </citation>
    <scope>NUCLEOTIDE SEQUENCE [LARGE SCALE GENOMIC DNA]</scope>
    <source>
        <strain evidence="9 10">NML 120489</strain>
    </source>
</reference>
<dbReference type="GO" id="GO:0005886">
    <property type="term" value="C:plasma membrane"/>
    <property type="evidence" value="ECO:0007669"/>
    <property type="project" value="UniProtKB-SubCell"/>
</dbReference>
<dbReference type="Pfam" id="PF00528">
    <property type="entry name" value="BPD_transp_1"/>
    <property type="match status" value="1"/>
</dbReference>
<dbReference type="CDD" id="cd06261">
    <property type="entry name" value="TM_PBP2"/>
    <property type="match status" value="1"/>
</dbReference>
<dbReference type="Gene3D" id="1.10.3720.10">
    <property type="entry name" value="MetI-like"/>
    <property type="match status" value="1"/>
</dbReference>
<feature type="transmembrane region" description="Helical" evidence="7">
    <location>
        <begin position="273"/>
        <end position="299"/>
    </location>
</feature>
<dbReference type="SUPFAM" id="SSF161098">
    <property type="entry name" value="MetI-like"/>
    <property type="match status" value="1"/>
</dbReference>
<feature type="transmembrane region" description="Helical" evidence="7">
    <location>
        <begin position="227"/>
        <end position="248"/>
    </location>
</feature>
<feature type="domain" description="ABC transmembrane type-1" evidence="8">
    <location>
        <begin position="95"/>
        <end position="292"/>
    </location>
</feature>
<sequence length="321" mass="35618">MYKYILKRLLMTVFVIIAAAWVIFTIMYFVPGDPATIMLGTNATYAEIQAKRQQLGLNDPYFIRLAKFMLSIFKLDFGVSWTYETPVFEQLLIRLPCTLIVSFSQMIFGIIVGVPLGVFAALRQNRWQDRAIMIFSMLAVSIPGFWLSLELVILFSLKLNWLPAYGIGGWEYYILPCVGMALGTMAQNARQTRSAVLEVVRADYITMARAKGLSREKVTVKHILPNALLPVITMVGGSLGSCIAGSAITEQTFSIPGIGKYMLTAMTNRDYPVIQAVTILLAALTSIAMLLTDLTYAAIDPRIKAQYSSGGGKVLRRRKNG</sequence>
<comment type="caution">
    <text evidence="9">The sequence shown here is derived from an EMBL/GenBank/DDBJ whole genome shotgun (WGS) entry which is preliminary data.</text>
</comment>
<evidence type="ECO:0000256" key="1">
    <source>
        <dbReference type="ARBA" id="ARBA00004651"/>
    </source>
</evidence>
<dbReference type="AlphaFoldDB" id="A0A1E3AUJ2"/>
<keyword evidence="5 7" id="KW-1133">Transmembrane helix</keyword>
<dbReference type="Proteomes" id="UP000095003">
    <property type="component" value="Unassembled WGS sequence"/>
</dbReference>
<dbReference type="GeneID" id="93303385"/>
<organism evidence="9 10">
    <name type="scientific">Eisenbergiella tayi</name>
    <dbReference type="NCBI Taxonomy" id="1432052"/>
    <lineage>
        <taxon>Bacteria</taxon>
        <taxon>Bacillati</taxon>
        <taxon>Bacillota</taxon>
        <taxon>Clostridia</taxon>
        <taxon>Lachnospirales</taxon>
        <taxon>Lachnospiraceae</taxon>
        <taxon>Eisenbergiella</taxon>
    </lineage>
</organism>
<name>A0A1E3AUJ2_9FIRM</name>
<comment type="similarity">
    <text evidence="7">Belongs to the binding-protein-dependent transport system permease family.</text>
</comment>
<dbReference type="GO" id="GO:0055085">
    <property type="term" value="P:transmembrane transport"/>
    <property type="evidence" value="ECO:0007669"/>
    <property type="project" value="InterPro"/>
</dbReference>
<keyword evidence="2 7" id="KW-0813">Transport</keyword>
<evidence type="ECO:0000313" key="9">
    <source>
        <dbReference type="EMBL" id="ODM12314.1"/>
    </source>
</evidence>
<evidence type="ECO:0000256" key="5">
    <source>
        <dbReference type="ARBA" id="ARBA00022989"/>
    </source>
</evidence>
<comment type="subcellular location">
    <subcellularLocation>
        <location evidence="1 7">Cell membrane</location>
        <topology evidence="1 7">Multi-pass membrane protein</topology>
    </subcellularLocation>
</comment>
<dbReference type="PANTHER" id="PTHR43163">
    <property type="entry name" value="DIPEPTIDE TRANSPORT SYSTEM PERMEASE PROTEIN DPPB-RELATED"/>
    <property type="match status" value="1"/>
</dbReference>
<evidence type="ECO:0000259" key="8">
    <source>
        <dbReference type="PROSITE" id="PS50928"/>
    </source>
</evidence>
<feature type="transmembrane region" description="Helical" evidence="7">
    <location>
        <begin position="99"/>
        <end position="122"/>
    </location>
</feature>
<keyword evidence="4 7" id="KW-0812">Transmembrane</keyword>
<accession>A0A1E3AUJ2</accession>
<dbReference type="InterPro" id="IPR035906">
    <property type="entry name" value="MetI-like_sf"/>
</dbReference>
<keyword evidence="3" id="KW-1003">Cell membrane</keyword>
<dbReference type="InterPro" id="IPR045621">
    <property type="entry name" value="BPD_transp_1_N"/>
</dbReference>
<dbReference type="Pfam" id="PF19300">
    <property type="entry name" value="BPD_transp_1_N"/>
    <property type="match status" value="1"/>
</dbReference>
<keyword evidence="6 7" id="KW-0472">Membrane</keyword>
<feature type="transmembrane region" description="Helical" evidence="7">
    <location>
        <begin position="163"/>
        <end position="183"/>
    </location>
</feature>
<evidence type="ECO:0000256" key="2">
    <source>
        <dbReference type="ARBA" id="ARBA00022448"/>
    </source>
</evidence>
<dbReference type="RefSeq" id="WP_044970127.1">
    <property type="nucleotide sequence ID" value="NZ_DBFYTC010000254.1"/>
</dbReference>
<gene>
    <name evidence="9" type="primary">nikB_1</name>
    <name evidence="9" type="ORF">BEH84_00021</name>
</gene>
<evidence type="ECO:0000256" key="6">
    <source>
        <dbReference type="ARBA" id="ARBA00023136"/>
    </source>
</evidence>
<proteinExistence type="inferred from homology"/>
<dbReference type="InterPro" id="IPR000515">
    <property type="entry name" value="MetI-like"/>
</dbReference>
<evidence type="ECO:0000256" key="7">
    <source>
        <dbReference type="RuleBase" id="RU363032"/>
    </source>
</evidence>
<evidence type="ECO:0000256" key="3">
    <source>
        <dbReference type="ARBA" id="ARBA00022475"/>
    </source>
</evidence>
<feature type="transmembrane region" description="Helical" evidence="7">
    <location>
        <begin position="134"/>
        <end position="157"/>
    </location>
</feature>
<dbReference type="EMBL" id="MCGI01000001">
    <property type="protein sequence ID" value="ODM12314.1"/>
    <property type="molecule type" value="Genomic_DNA"/>
</dbReference>
<dbReference type="PROSITE" id="PS50928">
    <property type="entry name" value="ABC_TM1"/>
    <property type="match status" value="1"/>
</dbReference>
<protein>
    <submittedName>
        <fullName evidence="9">Nickel transport system permease protein NikB</fullName>
    </submittedName>
</protein>
<evidence type="ECO:0000313" key="10">
    <source>
        <dbReference type="Proteomes" id="UP000095003"/>
    </source>
</evidence>
<evidence type="ECO:0000256" key="4">
    <source>
        <dbReference type="ARBA" id="ARBA00022692"/>
    </source>
</evidence>
<feature type="transmembrane region" description="Helical" evidence="7">
    <location>
        <begin position="9"/>
        <end position="30"/>
    </location>
</feature>